<dbReference type="Gene3D" id="2.60.40.10">
    <property type="entry name" value="Immunoglobulins"/>
    <property type="match status" value="1"/>
</dbReference>
<dbReference type="InterPro" id="IPR041033">
    <property type="entry name" value="SpaA_PFL_dom_1"/>
</dbReference>
<feature type="region of interest" description="Disordered" evidence="1">
    <location>
        <begin position="299"/>
        <end position="321"/>
    </location>
</feature>
<evidence type="ECO:0000256" key="2">
    <source>
        <dbReference type="SAM" id="Phobius"/>
    </source>
</evidence>
<dbReference type="InterPro" id="IPR013783">
    <property type="entry name" value="Ig-like_fold"/>
</dbReference>
<feature type="domain" description="SpaA-like prealbumin fold" evidence="4">
    <location>
        <begin position="340"/>
        <end position="430"/>
    </location>
</feature>
<accession>A0ABW9GZL6</accession>
<dbReference type="EMBL" id="JBJUVG010000009">
    <property type="protein sequence ID" value="MFM9414064.1"/>
    <property type="molecule type" value="Genomic_DNA"/>
</dbReference>
<evidence type="ECO:0000313" key="5">
    <source>
        <dbReference type="EMBL" id="MFM9414064.1"/>
    </source>
</evidence>
<dbReference type="RefSeq" id="WP_408977678.1">
    <property type="nucleotide sequence ID" value="NZ_JBJUVG010000009.1"/>
</dbReference>
<dbReference type="InterPro" id="IPR026466">
    <property type="entry name" value="Fim_isopep_form_D2_dom"/>
</dbReference>
<keyword evidence="3" id="KW-0732">Signal</keyword>
<keyword evidence="2" id="KW-0472">Membrane</keyword>
<evidence type="ECO:0000259" key="4">
    <source>
        <dbReference type="Pfam" id="PF17802"/>
    </source>
</evidence>
<comment type="caution">
    <text evidence="5">The sequence shown here is derived from an EMBL/GenBank/DDBJ whole genome shotgun (WGS) entry which is preliminary data.</text>
</comment>
<evidence type="ECO:0000313" key="6">
    <source>
        <dbReference type="Proteomes" id="UP001631949"/>
    </source>
</evidence>
<organism evidence="5 6">
    <name type="scientific">Peptococcus simiae</name>
    <dbReference type="NCBI Taxonomy" id="1643805"/>
    <lineage>
        <taxon>Bacteria</taxon>
        <taxon>Bacillati</taxon>
        <taxon>Bacillota</taxon>
        <taxon>Clostridia</taxon>
        <taxon>Eubacteriales</taxon>
        <taxon>Peptococcaceae</taxon>
        <taxon>Peptococcus</taxon>
    </lineage>
</organism>
<dbReference type="Gene3D" id="2.60.40.740">
    <property type="match status" value="1"/>
</dbReference>
<evidence type="ECO:0000256" key="3">
    <source>
        <dbReference type="SAM" id="SignalP"/>
    </source>
</evidence>
<gene>
    <name evidence="5" type="ORF">ACKQTC_06765</name>
</gene>
<reference evidence="5 6" key="1">
    <citation type="journal article" date="2016" name="Int. J. Syst. Evol. Microbiol.">
        <title>Peptococcus simiae sp. nov., isolated from rhesus macaque faeces and emended description of the genus Peptococcus.</title>
        <authorList>
            <person name="Shkoporov A.N."/>
            <person name="Efimov B.A."/>
            <person name="Kondova I."/>
            <person name="Ouwerling B."/>
            <person name="Chaplin A.V."/>
            <person name="Shcherbakova V.A."/>
            <person name="Langermans J.A.M."/>
        </authorList>
    </citation>
    <scope>NUCLEOTIDE SEQUENCE [LARGE SCALE GENOMIC DNA]</scope>
    <source>
        <strain evidence="5 6">M108</strain>
    </source>
</reference>
<feature type="transmembrane region" description="Helical" evidence="2">
    <location>
        <begin position="449"/>
        <end position="473"/>
    </location>
</feature>
<proteinExistence type="predicted"/>
<evidence type="ECO:0000256" key="1">
    <source>
        <dbReference type="SAM" id="MobiDB-lite"/>
    </source>
</evidence>
<keyword evidence="2" id="KW-0812">Transmembrane</keyword>
<feature type="signal peptide" evidence="3">
    <location>
        <begin position="1"/>
        <end position="30"/>
    </location>
</feature>
<protein>
    <submittedName>
        <fullName evidence="5">SpaH/EbpB family LPXTG-anchored major pilin</fullName>
    </submittedName>
</protein>
<dbReference type="InterPro" id="IPR048052">
    <property type="entry name" value="FM1-like"/>
</dbReference>
<dbReference type="NCBIfam" id="NF033902">
    <property type="entry name" value="iso_D2_wall_anc"/>
    <property type="match status" value="1"/>
</dbReference>
<name>A0ABW9GZL6_9FIRM</name>
<dbReference type="NCBIfam" id="TIGR04226">
    <property type="entry name" value="RrgB_K2N_iso_D2"/>
    <property type="match status" value="1"/>
</dbReference>
<dbReference type="Proteomes" id="UP001631949">
    <property type="component" value="Unassembled WGS sequence"/>
</dbReference>
<feature type="chain" id="PRO_5045931587" evidence="3">
    <location>
        <begin position="31"/>
        <end position="482"/>
    </location>
</feature>
<sequence>MNQVIKKIGAALLVAIFLAVNVLPSVGAFAADAEKGTITINDAVSEKSYDIYKIFDLTYKGDNVSYTIAKDWDGFFNDKGKAYIVDQNSGSLNPIIVNGQVKYINITTDNVAEFANTAFAYAAKNIQVTKTVTAAKDQTTATAEGLDLGYYLVNAKGATDLKKDQKSIVSLTSTKPNGKVNVKATYPTIEKKADKETADFGDPITYTLTGQVPDTTGYSQYTYKITDTLGNGLTFLDADQVVVKVDGTPLTEYVTKKIEGQTLTVDFDMLELQDKVGKTVEVTYKAKLNENAVIGKGGNDNKVSLEYSNDPKDSKKTEKTPDKKVPVYTAILTINKYDGKDKTGETKLADAKFVLKNKEGKFYKYNDATKAVSWVTDKEKPTVVNTTPQGKAQFKGLASGDYQLIETEAPKGYNLLTKPVDVKVDAKNWENEAFCKADVANNSGSELPFVGGMGTIAFIIIGGGIGLLAAGLYRRNRQVEGN</sequence>
<dbReference type="Pfam" id="PF17802">
    <property type="entry name" value="SpaA"/>
    <property type="match status" value="1"/>
</dbReference>
<feature type="compositionally biased region" description="Basic and acidic residues" evidence="1">
    <location>
        <begin position="309"/>
        <end position="321"/>
    </location>
</feature>
<keyword evidence="2" id="KW-1133">Transmembrane helix</keyword>
<keyword evidence="6" id="KW-1185">Reference proteome</keyword>